<evidence type="ECO:0000256" key="2">
    <source>
        <dbReference type="ARBA" id="ARBA00022448"/>
    </source>
</evidence>
<name>A0A918KVP7_9DEIO</name>
<dbReference type="PROSITE" id="PS50850">
    <property type="entry name" value="MFS"/>
    <property type="match status" value="1"/>
</dbReference>
<reference evidence="8" key="2">
    <citation type="submission" date="2020-09" db="EMBL/GenBank/DDBJ databases">
        <authorList>
            <person name="Sun Q."/>
            <person name="Ohkuma M."/>
        </authorList>
    </citation>
    <scope>NUCLEOTIDE SEQUENCE</scope>
    <source>
        <strain evidence="8">JCM 31311</strain>
    </source>
</reference>
<evidence type="ECO:0000313" key="8">
    <source>
        <dbReference type="EMBL" id="GGR36005.1"/>
    </source>
</evidence>
<dbReference type="InterPro" id="IPR036259">
    <property type="entry name" value="MFS_trans_sf"/>
</dbReference>
<evidence type="ECO:0000256" key="4">
    <source>
        <dbReference type="ARBA" id="ARBA00022989"/>
    </source>
</evidence>
<dbReference type="AlphaFoldDB" id="A0A918KVP7"/>
<dbReference type="GO" id="GO:0022857">
    <property type="term" value="F:transmembrane transporter activity"/>
    <property type="evidence" value="ECO:0007669"/>
    <property type="project" value="InterPro"/>
</dbReference>
<evidence type="ECO:0000256" key="1">
    <source>
        <dbReference type="ARBA" id="ARBA00004141"/>
    </source>
</evidence>
<evidence type="ECO:0000313" key="9">
    <source>
        <dbReference type="Proteomes" id="UP000603865"/>
    </source>
</evidence>
<dbReference type="EMBL" id="BMQL01000070">
    <property type="protein sequence ID" value="GGR36005.1"/>
    <property type="molecule type" value="Genomic_DNA"/>
</dbReference>
<feature type="transmembrane region" description="Helical" evidence="6">
    <location>
        <begin position="279"/>
        <end position="296"/>
    </location>
</feature>
<feature type="transmembrane region" description="Helical" evidence="6">
    <location>
        <begin position="20"/>
        <end position="46"/>
    </location>
</feature>
<accession>A0A918KVP7</accession>
<reference evidence="8" key="1">
    <citation type="journal article" date="2014" name="Int. J. Syst. Evol. Microbiol.">
        <title>Complete genome sequence of Corynebacterium casei LMG S-19264T (=DSM 44701T), isolated from a smear-ripened cheese.</title>
        <authorList>
            <consortium name="US DOE Joint Genome Institute (JGI-PGF)"/>
            <person name="Walter F."/>
            <person name="Albersmeier A."/>
            <person name="Kalinowski J."/>
            <person name="Ruckert C."/>
        </authorList>
    </citation>
    <scope>NUCLEOTIDE SEQUENCE</scope>
    <source>
        <strain evidence="8">JCM 31311</strain>
    </source>
</reference>
<dbReference type="InterPro" id="IPR020846">
    <property type="entry name" value="MFS_dom"/>
</dbReference>
<dbReference type="PANTHER" id="PTHR42718">
    <property type="entry name" value="MAJOR FACILITATOR SUPERFAMILY MULTIDRUG TRANSPORTER MFSC"/>
    <property type="match status" value="1"/>
</dbReference>
<organism evidence="8 9">
    <name type="scientific">Deinococcus ruber</name>
    <dbReference type="NCBI Taxonomy" id="1848197"/>
    <lineage>
        <taxon>Bacteria</taxon>
        <taxon>Thermotogati</taxon>
        <taxon>Deinococcota</taxon>
        <taxon>Deinococci</taxon>
        <taxon>Deinococcales</taxon>
        <taxon>Deinococcaceae</taxon>
        <taxon>Deinococcus</taxon>
    </lineage>
</organism>
<feature type="transmembrane region" description="Helical" evidence="6">
    <location>
        <begin position="367"/>
        <end position="386"/>
    </location>
</feature>
<evidence type="ECO:0000256" key="3">
    <source>
        <dbReference type="ARBA" id="ARBA00022692"/>
    </source>
</evidence>
<feature type="transmembrane region" description="Helical" evidence="6">
    <location>
        <begin position="174"/>
        <end position="195"/>
    </location>
</feature>
<feature type="transmembrane region" description="Helical" evidence="6">
    <location>
        <begin position="216"/>
        <end position="235"/>
    </location>
</feature>
<evidence type="ECO:0000256" key="6">
    <source>
        <dbReference type="SAM" id="Phobius"/>
    </source>
</evidence>
<comment type="caution">
    <text evidence="8">The sequence shown here is derived from an EMBL/GenBank/DDBJ whole genome shotgun (WGS) entry which is preliminary data.</text>
</comment>
<dbReference type="PANTHER" id="PTHR42718:SF9">
    <property type="entry name" value="MAJOR FACILITATOR SUPERFAMILY MULTIDRUG TRANSPORTER MFSC"/>
    <property type="match status" value="1"/>
</dbReference>
<dbReference type="Proteomes" id="UP000603865">
    <property type="component" value="Unassembled WGS sequence"/>
</dbReference>
<dbReference type="Gene3D" id="1.20.1250.20">
    <property type="entry name" value="MFS general substrate transporter like domains"/>
    <property type="match status" value="1"/>
</dbReference>
<feature type="transmembrane region" description="Helical" evidence="6">
    <location>
        <begin position="316"/>
        <end position="333"/>
    </location>
</feature>
<protein>
    <submittedName>
        <fullName evidence="8">MFS transporter</fullName>
    </submittedName>
</protein>
<feature type="transmembrane region" description="Helical" evidence="6">
    <location>
        <begin position="340"/>
        <end position="361"/>
    </location>
</feature>
<keyword evidence="4 6" id="KW-1133">Transmembrane helix</keyword>
<proteinExistence type="predicted"/>
<keyword evidence="9" id="KW-1185">Reference proteome</keyword>
<dbReference type="CDD" id="cd17321">
    <property type="entry name" value="MFS_MMR_MDR_like"/>
    <property type="match status" value="1"/>
</dbReference>
<evidence type="ECO:0000259" key="7">
    <source>
        <dbReference type="PROSITE" id="PS50850"/>
    </source>
</evidence>
<feature type="domain" description="Major facilitator superfamily (MFS) profile" evidence="7">
    <location>
        <begin position="21"/>
        <end position="462"/>
    </location>
</feature>
<dbReference type="SUPFAM" id="SSF103473">
    <property type="entry name" value="MFS general substrate transporter"/>
    <property type="match status" value="1"/>
</dbReference>
<feature type="transmembrane region" description="Helical" evidence="6">
    <location>
        <begin position="58"/>
        <end position="75"/>
    </location>
</feature>
<keyword evidence="3 6" id="KW-0812">Transmembrane</keyword>
<dbReference type="InterPro" id="IPR011701">
    <property type="entry name" value="MFS"/>
</dbReference>
<gene>
    <name evidence="8" type="ORF">GCM10008957_52280</name>
</gene>
<dbReference type="GO" id="GO:0016020">
    <property type="term" value="C:membrane"/>
    <property type="evidence" value="ECO:0007669"/>
    <property type="project" value="UniProtKB-SubCell"/>
</dbReference>
<comment type="subcellular location">
    <subcellularLocation>
        <location evidence="1">Membrane</location>
        <topology evidence="1">Multi-pass membrane protein</topology>
    </subcellularLocation>
</comment>
<feature type="transmembrane region" description="Helical" evidence="6">
    <location>
        <begin position="87"/>
        <end position="112"/>
    </location>
</feature>
<sequence>MKLGGSVTAAPSGRRAVPPLLVASLLIGTMLNPINSSLIATALTPIGRALHVSSAQTAWLVACLYLVAAVAQPLMGRLADLFGPRRVFQFGLSVALLGGVIGGLAPSLPWLIVSRMLIGLGTSAGYPCAITLLRRHAEQSGQPTPPTTLAAITVANQITAIVGPTLGGLLVGSVGWRAVFLINVPVTLLGLGLAFMKLPRDGRPAAFRTLGRSLDLPGVGLFSVALTSLMLFLMQLHPAPLYGWLGLSVVSFAALYAVERRTPAAFLDVRMLAGNRPLLLTYLRQALTALITYSIFYGLPQWLQEARSFTPTQTGLVLLPTSAVSIVCALLVARLPQLRLHGLLVIGAALQVVCMVLYAAVPQVASLWLLIGVSLLLGIPWGLTNFANQQTLYAQAPREGAGSAAGLFRTFNYLGSIASSSVIGFTFRPSATTAGFQSLTWVLVATSVLTLLVTLLRDPVVAVPHDSPA</sequence>
<keyword evidence="2" id="KW-0813">Transport</keyword>
<keyword evidence="5 6" id="KW-0472">Membrane</keyword>
<evidence type="ECO:0000256" key="5">
    <source>
        <dbReference type="ARBA" id="ARBA00023136"/>
    </source>
</evidence>
<dbReference type="Gene3D" id="1.20.1720.10">
    <property type="entry name" value="Multidrug resistance protein D"/>
    <property type="match status" value="1"/>
</dbReference>
<dbReference type="Pfam" id="PF07690">
    <property type="entry name" value="MFS_1"/>
    <property type="match status" value="1"/>
</dbReference>
<feature type="transmembrane region" description="Helical" evidence="6">
    <location>
        <begin position="241"/>
        <end position="258"/>
    </location>
</feature>
<feature type="transmembrane region" description="Helical" evidence="6">
    <location>
        <begin position="439"/>
        <end position="456"/>
    </location>
</feature>